<dbReference type="KEGG" id="lem:LEN_4559"/>
<dbReference type="RefSeq" id="WP_145960212.1">
    <property type="nucleotide sequence ID" value="NZ_AP014940.1"/>
</dbReference>
<accession>A0AAU9BAZ0</accession>
<feature type="signal peptide" evidence="1">
    <location>
        <begin position="1"/>
        <end position="27"/>
    </location>
</feature>
<evidence type="ECO:0000313" key="3">
    <source>
        <dbReference type="Proteomes" id="UP000218824"/>
    </source>
</evidence>
<evidence type="ECO:0000256" key="1">
    <source>
        <dbReference type="SAM" id="SignalP"/>
    </source>
</evidence>
<organism evidence="2 3">
    <name type="scientific">Lysobacter enzymogenes</name>
    <dbReference type="NCBI Taxonomy" id="69"/>
    <lineage>
        <taxon>Bacteria</taxon>
        <taxon>Pseudomonadati</taxon>
        <taxon>Pseudomonadota</taxon>
        <taxon>Gammaproteobacteria</taxon>
        <taxon>Lysobacterales</taxon>
        <taxon>Lysobacteraceae</taxon>
        <taxon>Lysobacter</taxon>
    </lineage>
</organism>
<dbReference type="Proteomes" id="UP000218824">
    <property type="component" value="Chromosome"/>
</dbReference>
<dbReference type="GeneID" id="83066336"/>
<protein>
    <recommendedName>
        <fullName evidence="4">TonB C-terminal domain-containing protein</fullName>
    </recommendedName>
</protein>
<feature type="chain" id="PRO_5043560674" description="TonB C-terminal domain-containing protein" evidence="1">
    <location>
        <begin position="28"/>
        <end position="296"/>
    </location>
</feature>
<reference evidence="2 3" key="1">
    <citation type="journal article" date="2017" name="DNA Res.">
        <title>Complete genome sequence and expression profile of the commercial lytic enzyme producer Lysobacter enzymogenes M497-1.</title>
        <authorList>
            <person name="Takami H."/>
            <person name="Toyoda A."/>
            <person name="Uchiyama I."/>
            <person name="Itoh T."/>
            <person name="Takaki Y."/>
            <person name="Arai W."/>
            <person name="Nishi S."/>
            <person name="Kawai M."/>
            <person name="Shinya K."/>
            <person name="Ikeda H."/>
        </authorList>
    </citation>
    <scope>NUCLEOTIDE SEQUENCE [LARGE SCALE GENOMIC DNA]</scope>
    <source>
        <strain evidence="2 3">M497-1</strain>
    </source>
</reference>
<proteinExistence type="predicted"/>
<gene>
    <name evidence="2" type="ORF">LEN_4559</name>
</gene>
<dbReference type="AlphaFoldDB" id="A0AAU9BAZ0"/>
<dbReference type="SUPFAM" id="SSF74653">
    <property type="entry name" value="TolA/TonB C-terminal domain"/>
    <property type="match status" value="1"/>
</dbReference>
<sequence>MKGMSRIAGTLLLAVLAVLALPATVAAQGVAAVRKQVEMSLVVVGQVRIAADGRVEGLQLDRESELPAPVVQLVRESVPRWRFDPLPADVPAQTAQTPMTLRVVLRPAPESAEPAAAQPQPASFVLRIVSARFGDTPADAMPRMLSAPPPRFPKDALGARMPATVYLVVRVGRDGRVVESFAEQVNLFALGSEQQMARFRQQFADTSLAAVKRWRFAPPTRGDEVGADSWQLRVPVDFLFDVRRPKPGTWRVYVPGPRQRAPWARETADSGVDAFADSGPQPIGGGRRLLSALGDG</sequence>
<evidence type="ECO:0000313" key="2">
    <source>
        <dbReference type="EMBL" id="BAW00047.1"/>
    </source>
</evidence>
<keyword evidence="1" id="KW-0732">Signal</keyword>
<name>A0AAU9BAZ0_LYSEN</name>
<dbReference type="Gene3D" id="3.30.1150.10">
    <property type="match status" value="1"/>
</dbReference>
<dbReference type="EMBL" id="AP014940">
    <property type="protein sequence ID" value="BAW00047.1"/>
    <property type="molecule type" value="Genomic_DNA"/>
</dbReference>
<evidence type="ECO:0008006" key="4">
    <source>
        <dbReference type="Google" id="ProtNLM"/>
    </source>
</evidence>